<evidence type="ECO:0000256" key="2">
    <source>
        <dbReference type="SAM" id="SignalP"/>
    </source>
</evidence>
<feature type="region of interest" description="Disordered" evidence="1">
    <location>
        <begin position="22"/>
        <end position="54"/>
    </location>
</feature>
<sequence length="149" mass="16300">MTKGALAALMLAALTASPQALLAQARRPAQPQQQQQRPAEPAPPEPESPAPPYEPQLLQLAEIIGSLSYLRTLCEAREAQDWRERMATLLESEGRSPQRRERLASAYNRGYRAYSATHRTCSDGTQEASARLAQEGEKLAKALASRFGG</sequence>
<protein>
    <submittedName>
        <fullName evidence="3">TIGR02301 family protein</fullName>
    </submittedName>
</protein>
<dbReference type="AlphaFoldDB" id="A0A1H7UF98"/>
<dbReference type="InterPro" id="IPR012645">
    <property type="entry name" value="CHP02301"/>
</dbReference>
<feature type="compositionally biased region" description="Low complexity" evidence="1">
    <location>
        <begin position="22"/>
        <end position="39"/>
    </location>
</feature>
<proteinExistence type="predicted"/>
<dbReference type="STRING" id="1036779.SAMN04515666_106240"/>
<organism evidence="3 4">
    <name type="scientific">Bosea lupini</name>
    <dbReference type="NCBI Taxonomy" id="1036779"/>
    <lineage>
        <taxon>Bacteria</taxon>
        <taxon>Pseudomonadati</taxon>
        <taxon>Pseudomonadota</taxon>
        <taxon>Alphaproteobacteria</taxon>
        <taxon>Hyphomicrobiales</taxon>
        <taxon>Boseaceae</taxon>
        <taxon>Bosea</taxon>
    </lineage>
</organism>
<feature type="compositionally biased region" description="Pro residues" evidence="1">
    <location>
        <begin position="40"/>
        <end position="54"/>
    </location>
</feature>
<evidence type="ECO:0000313" key="3">
    <source>
        <dbReference type="EMBL" id="SEL95424.1"/>
    </source>
</evidence>
<dbReference type="EMBL" id="FOAN01000006">
    <property type="protein sequence ID" value="SEL95424.1"/>
    <property type="molecule type" value="Genomic_DNA"/>
</dbReference>
<reference evidence="4" key="1">
    <citation type="submission" date="2016-10" db="EMBL/GenBank/DDBJ databases">
        <authorList>
            <person name="Varghese N."/>
            <person name="Submissions S."/>
        </authorList>
    </citation>
    <scope>NUCLEOTIDE SEQUENCE [LARGE SCALE GENOMIC DNA]</scope>
    <source>
        <strain evidence="4">LMG 26383,CCUG 61248,R- 45681</strain>
    </source>
</reference>
<evidence type="ECO:0000313" key="4">
    <source>
        <dbReference type="Proteomes" id="UP000199664"/>
    </source>
</evidence>
<dbReference type="NCBIfam" id="TIGR02301">
    <property type="entry name" value="TIGR02301 family protein"/>
    <property type="match status" value="1"/>
</dbReference>
<evidence type="ECO:0000256" key="1">
    <source>
        <dbReference type="SAM" id="MobiDB-lite"/>
    </source>
</evidence>
<dbReference type="RefSeq" id="WP_091837667.1">
    <property type="nucleotide sequence ID" value="NZ_FOAN01000006.1"/>
</dbReference>
<feature type="signal peptide" evidence="2">
    <location>
        <begin position="1"/>
        <end position="22"/>
    </location>
</feature>
<accession>A0A1H7UF98</accession>
<dbReference type="Pfam" id="PF09539">
    <property type="entry name" value="DUF2385"/>
    <property type="match status" value="1"/>
</dbReference>
<gene>
    <name evidence="3" type="ORF">SAMN04515666_106240</name>
</gene>
<dbReference type="Proteomes" id="UP000199664">
    <property type="component" value="Unassembled WGS sequence"/>
</dbReference>
<dbReference type="OrthoDB" id="8481666at2"/>
<keyword evidence="4" id="KW-1185">Reference proteome</keyword>
<feature type="chain" id="PRO_5011593735" evidence="2">
    <location>
        <begin position="23"/>
        <end position="149"/>
    </location>
</feature>
<keyword evidence="2" id="KW-0732">Signal</keyword>
<name>A0A1H7UF98_9HYPH</name>